<reference evidence="12" key="1">
    <citation type="journal article" date="2017" name="Appl. Environ. Microbiol.">
        <title>Genomic analysis of Calderihabitans maritimus KKC1, a thermophilic hydrogenogenic carboxydotrophic bacterium isolated from marine sediment.</title>
        <authorList>
            <person name="Omae K."/>
            <person name="Yoneda Y."/>
            <person name="Fukuyama Y."/>
            <person name="Yoshida T."/>
            <person name="Sako Y."/>
        </authorList>
    </citation>
    <scope>NUCLEOTIDE SEQUENCE [LARGE SCALE GENOMIC DNA]</scope>
    <source>
        <strain evidence="12">KKC1</strain>
    </source>
</reference>
<keyword evidence="8" id="KW-0077">Bacteriochlorophyll biosynthesis</keyword>
<keyword evidence="5 8" id="KW-0067">ATP-binding</keyword>
<gene>
    <name evidence="11" type="ORF">KKC1_13540</name>
</gene>
<sequence length="706" mass="78661">MVALFLFATVLLERKSHFSLVVGKGGLKVLGEDEKLQENKSGRYVFPFTALLGQEKMKKALLLNAVNPHLGGVLIRGEKGTAKSTAVRALAALLPEIPVVPGCPYQCNPFEPHKLCSCCLSRYAAGESLPVVWRRVQVVDLPVSATEDRVVGSLDFEYAVKHGGRRFEPGLLARAHRGILYIDEVNLLDDHLVDLLLDAAASGVNFVEREGISYSHPAEFILVGTMNPEEGELRPQLLDRFGLCVQVEGETDPAVRVEIIKRREAFDQDPLGFLAQWAEEEERVRQAIIAAQRLLPEVVISPELEELVTRVCTEARVAGHRADLVMAATARTLAAWYGRREVTAEDVYEAAEFVLPHRMREAPPPQQPEPPEPEELEEPENTEEEEDQQESQEQQEQSPPEMEESQQEEQKDLPPQPTPPRDAPETIFAVGEPFSVRRISFKEKGMLRRGSGRRSRGQTATKSGRYVRSTLRWARKDLAFDATLRAAAPYQRRRKRDGVAVVIEVSDFREKVREKRIGNFLLFVVDASGSMGAQQRMVEAKGAVLSLLLDAYQKRDRVGMVAFRGDRAEVLLPPTNSVERAQKLLAELPTGGRTPLSAGLLKAYEVAKAHLFKDPDLRPLLIIISDGKANVSLGEERPLAEAFKVAELIREEERIRSLVVDVENDGFLSFGLAHQLAVALDADYYKLNDLRAERLLEAVHGALAEI</sequence>
<dbReference type="SMART" id="SM00382">
    <property type="entry name" value="AAA"/>
    <property type="match status" value="1"/>
</dbReference>
<dbReference type="InterPro" id="IPR003593">
    <property type="entry name" value="AAA+_ATPase"/>
</dbReference>
<keyword evidence="3 8" id="KW-0436">Ligase</keyword>
<name>A0A1Z5HRP3_9FIRM</name>
<dbReference type="Pfam" id="PF17863">
    <property type="entry name" value="AAA_lid_2"/>
    <property type="match status" value="1"/>
</dbReference>
<evidence type="ECO:0000256" key="1">
    <source>
        <dbReference type="ARBA" id="ARBA00005799"/>
    </source>
</evidence>
<dbReference type="PROSITE" id="PS50234">
    <property type="entry name" value="VWFA"/>
    <property type="match status" value="1"/>
</dbReference>
<dbReference type="GO" id="GO:0016851">
    <property type="term" value="F:magnesium chelatase activity"/>
    <property type="evidence" value="ECO:0007669"/>
    <property type="project" value="UniProtKB-UniRule"/>
</dbReference>
<comment type="catalytic activity">
    <reaction evidence="7 8">
        <text>protoporphyrin IX + Mg(2+) + ATP + H2O = Mg-protoporphyrin IX + ADP + phosphate + 3 H(+)</text>
        <dbReference type="Rhea" id="RHEA:13961"/>
        <dbReference type="ChEBI" id="CHEBI:15377"/>
        <dbReference type="ChEBI" id="CHEBI:15378"/>
        <dbReference type="ChEBI" id="CHEBI:18420"/>
        <dbReference type="ChEBI" id="CHEBI:30616"/>
        <dbReference type="ChEBI" id="CHEBI:43474"/>
        <dbReference type="ChEBI" id="CHEBI:57306"/>
        <dbReference type="ChEBI" id="CHEBI:60492"/>
        <dbReference type="ChEBI" id="CHEBI:456216"/>
        <dbReference type="EC" id="6.6.1.1"/>
    </reaction>
</comment>
<accession>A0A1Z5HRP3</accession>
<dbReference type="UniPathway" id="UPA00669"/>
<dbReference type="Gene3D" id="3.40.50.410">
    <property type="entry name" value="von Willebrand factor, type A domain"/>
    <property type="match status" value="1"/>
</dbReference>
<dbReference type="Pfam" id="PF01078">
    <property type="entry name" value="Mg_chelatase"/>
    <property type="match status" value="1"/>
</dbReference>
<evidence type="ECO:0000256" key="7">
    <source>
        <dbReference type="ARBA" id="ARBA00048693"/>
    </source>
</evidence>
<evidence type="ECO:0000256" key="6">
    <source>
        <dbReference type="ARBA" id="ARBA00023171"/>
    </source>
</evidence>
<proteinExistence type="inferred from homology"/>
<dbReference type="SUPFAM" id="SSF52540">
    <property type="entry name" value="P-loop containing nucleoside triphosphate hydrolases"/>
    <property type="match status" value="1"/>
</dbReference>
<feature type="compositionally biased region" description="Acidic residues" evidence="9">
    <location>
        <begin position="371"/>
        <end position="390"/>
    </location>
</feature>
<dbReference type="EMBL" id="BDGJ01000060">
    <property type="protein sequence ID" value="GAW92196.1"/>
    <property type="molecule type" value="Genomic_DNA"/>
</dbReference>
<dbReference type="PANTHER" id="PTHR35023:SF1">
    <property type="entry name" value="MG-PROTOPORPHYRIN IX CHELATASE"/>
    <property type="match status" value="1"/>
</dbReference>
<dbReference type="InterPro" id="IPR027417">
    <property type="entry name" value="P-loop_NTPase"/>
</dbReference>
<evidence type="ECO:0000313" key="11">
    <source>
        <dbReference type="EMBL" id="GAW92196.1"/>
    </source>
</evidence>
<comment type="similarity">
    <text evidence="1 8">Belongs to the Mg-chelatase subunits D/I family.</text>
</comment>
<keyword evidence="2 8" id="KW-0602">Photosynthesis</keyword>
<dbReference type="InterPro" id="IPR041702">
    <property type="entry name" value="BchD/ChlD_VWA"/>
</dbReference>
<dbReference type="CDD" id="cd00009">
    <property type="entry name" value="AAA"/>
    <property type="match status" value="1"/>
</dbReference>
<feature type="region of interest" description="Disordered" evidence="9">
    <location>
        <begin position="359"/>
        <end position="428"/>
    </location>
</feature>
<dbReference type="Pfam" id="PF13519">
    <property type="entry name" value="VWA_2"/>
    <property type="match status" value="1"/>
</dbReference>
<dbReference type="InterPro" id="IPR036465">
    <property type="entry name" value="vWFA_dom_sf"/>
</dbReference>
<dbReference type="SMART" id="SM00327">
    <property type="entry name" value="VWA"/>
    <property type="match status" value="1"/>
</dbReference>
<evidence type="ECO:0000256" key="8">
    <source>
        <dbReference type="RuleBase" id="RU362087"/>
    </source>
</evidence>
<dbReference type="GO" id="GO:0015979">
    <property type="term" value="P:photosynthesis"/>
    <property type="evidence" value="ECO:0007669"/>
    <property type="project" value="UniProtKB-UniRule"/>
</dbReference>
<dbReference type="InterPro" id="IPR000523">
    <property type="entry name" value="Mg_chelatse_chII-like_cat_dom"/>
</dbReference>
<dbReference type="GO" id="GO:0030494">
    <property type="term" value="P:bacteriochlorophyll biosynthetic process"/>
    <property type="evidence" value="ECO:0007669"/>
    <property type="project" value="UniProtKB-UniPathway"/>
</dbReference>
<dbReference type="PANTHER" id="PTHR35023">
    <property type="entry name" value="CHELATASE-RELATED"/>
    <property type="match status" value="1"/>
</dbReference>
<dbReference type="EC" id="6.6.1.1" evidence="8"/>
<feature type="region of interest" description="Disordered" evidence="9">
    <location>
        <begin position="445"/>
        <end position="464"/>
    </location>
</feature>
<evidence type="ECO:0000256" key="5">
    <source>
        <dbReference type="ARBA" id="ARBA00022840"/>
    </source>
</evidence>
<evidence type="ECO:0000256" key="3">
    <source>
        <dbReference type="ARBA" id="ARBA00022598"/>
    </source>
</evidence>
<dbReference type="Gene3D" id="1.10.8.80">
    <property type="entry name" value="Magnesium chelatase subunit I, C-Terminal domain"/>
    <property type="match status" value="1"/>
</dbReference>
<comment type="caution">
    <text evidence="11">The sequence shown here is derived from an EMBL/GenBank/DDBJ whole genome shotgun (WGS) entry which is preliminary data.</text>
</comment>
<dbReference type="InterPro" id="IPR002035">
    <property type="entry name" value="VWF_A"/>
</dbReference>
<keyword evidence="6 8" id="KW-0149">Chlorophyll biosynthesis</keyword>
<evidence type="ECO:0000313" key="12">
    <source>
        <dbReference type="Proteomes" id="UP000197032"/>
    </source>
</evidence>
<evidence type="ECO:0000256" key="2">
    <source>
        <dbReference type="ARBA" id="ARBA00022531"/>
    </source>
</evidence>
<evidence type="ECO:0000256" key="9">
    <source>
        <dbReference type="SAM" id="MobiDB-lite"/>
    </source>
</evidence>
<dbReference type="AlphaFoldDB" id="A0A1Z5HRP3"/>
<dbReference type="Gene3D" id="3.40.50.300">
    <property type="entry name" value="P-loop containing nucleotide triphosphate hydrolases"/>
    <property type="match status" value="1"/>
</dbReference>
<dbReference type="InterPro" id="IPR052989">
    <property type="entry name" value="Mg-chelatase_DI-like"/>
</dbReference>
<dbReference type="NCBIfam" id="TIGR02442">
    <property type="entry name" value="Cob-chelat-sub"/>
    <property type="match status" value="1"/>
</dbReference>
<dbReference type="Proteomes" id="UP000197032">
    <property type="component" value="Unassembled WGS sequence"/>
</dbReference>
<evidence type="ECO:0000256" key="4">
    <source>
        <dbReference type="ARBA" id="ARBA00022741"/>
    </source>
</evidence>
<keyword evidence="12" id="KW-1185">Reference proteome</keyword>
<dbReference type="NCBIfam" id="TIGR02031">
    <property type="entry name" value="BchD-ChlD"/>
    <property type="match status" value="1"/>
</dbReference>
<evidence type="ECO:0000259" key="10">
    <source>
        <dbReference type="PROSITE" id="PS50234"/>
    </source>
</evidence>
<comment type="function">
    <text evidence="8">Involved in bacteriochlorophyll biosynthesis; introduces a magnesium ion into protoporphyrin IX to yield Mg-protoporphyrin IX.</text>
</comment>
<dbReference type="InterPro" id="IPR041628">
    <property type="entry name" value="ChlI/MoxR_AAA_lid"/>
</dbReference>
<keyword evidence="4 8" id="KW-0547">Nucleotide-binding</keyword>
<dbReference type="InterPro" id="IPR011776">
    <property type="entry name" value="Mg_chelatase_ATPase-dsu"/>
</dbReference>
<dbReference type="InterPro" id="IPR012804">
    <property type="entry name" value="Cob_chelat_sub_put"/>
</dbReference>
<dbReference type="GO" id="GO:0005524">
    <property type="term" value="F:ATP binding"/>
    <property type="evidence" value="ECO:0007669"/>
    <property type="project" value="UniProtKB-UniRule"/>
</dbReference>
<dbReference type="CDD" id="cd01451">
    <property type="entry name" value="vWA_Magnesium_chelatase"/>
    <property type="match status" value="1"/>
</dbReference>
<dbReference type="SUPFAM" id="SSF53300">
    <property type="entry name" value="vWA-like"/>
    <property type="match status" value="1"/>
</dbReference>
<organism evidence="11 12">
    <name type="scientific">Calderihabitans maritimus</name>
    <dbReference type="NCBI Taxonomy" id="1246530"/>
    <lineage>
        <taxon>Bacteria</taxon>
        <taxon>Bacillati</taxon>
        <taxon>Bacillota</taxon>
        <taxon>Clostridia</taxon>
        <taxon>Neomoorellales</taxon>
        <taxon>Calderihabitantaceae</taxon>
        <taxon>Calderihabitans</taxon>
    </lineage>
</organism>
<feature type="compositionally biased region" description="Low complexity" evidence="9">
    <location>
        <begin position="391"/>
        <end position="400"/>
    </location>
</feature>
<protein>
    <recommendedName>
        <fullName evidence="8">Mg-protoporphyrin IX chelatase</fullName>
        <ecNumber evidence="8">6.6.1.1</ecNumber>
    </recommendedName>
</protein>
<comment type="pathway">
    <text evidence="8">Porphyrin-containing compound metabolism; bacteriochlorophyll biosynthesis.</text>
</comment>
<feature type="domain" description="VWFA" evidence="10">
    <location>
        <begin position="520"/>
        <end position="703"/>
    </location>
</feature>